<comment type="caution">
    <text evidence="1">The sequence shown here is derived from an EMBL/GenBank/DDBJ whole genome shotgun (WGS) entry which is preliminary data.</text>
</comment>
<gene>
    <name evidence="1" type="ORF">B9Z55_027972</name>
</gene>
<sequence length="154" mass="17603">MFYTSGMNSRARRVPSVEFVKLSRIHIKDIVEHHTTLAPTMSLKRIRTTKGSRNLLFPPHLKQQLSLESTTTTKRRMERTRRLSRPALPKFQIARIYCTTRRLRLEAFGLSSGSAFAECRRCNGTEKEIMVASRYNKLPSGFPTLMQGLCGANT</sequence>
<name>A0A2G5SDT7_9PELO</name>
<accession>A0A2G5SDT7</accession>
<protein>
    <submittedName>
        <fullName evidence="1">Uncharacterized protein</fullName>
    </submittedName>
</protein>
<proteinExistence type="predicted"/>
<dbReference type="AlphaFoldDB" id="A0A2G5SDT7"/>
<reference evidence="2" key="1">
    <citation type="submission" date="2017-10" db="EMBL/GenBank/DDBJ databases">
        <title>Rapid genome shrinkage in a self-fertile nematode reveals novel sperm competition proteins.</title>
        <authorList>
            <person name="Yin D."/>
            <person name="Schwarz E.M."/>
            <person name="Thomas C.G."/>
            <person name="Felde R.L."/>
            <person name="Korf I.F."/>
            <person name="Cutter A.D."/>
            <person name="Schartner C.M."/>
            <person name="Ralston E.J."/>
            <person name="Meyer B.J."/>
            <person name="Haag E.S."/>
        </authorList>
    </citation>
    <scope>NUCLEOTIDE SEQUENCE [LARGE SCALE GENOMIC DNA]</scope>
    <source>
        <strain evidence="2">JU1422</strain>
    </source>
</reference>
<dbReference type="EMBL" id="PDUG01000015">
    <property type="protein sequence ID" value="PIC13093.1"/>
    <property type="molecule type" value="Genomic_DNA"/>
</dbReference>
<keyword evidence="2" id="KW-1185">Reference proteome</keyword>
<dbReference type="Proteomes" id="UP000230233">
    <property type="component" value="Unassembled WGS sequence"/>
</dbReference>
<evidence type="ECO:0000313" key="1">
    <source>
        <dbReference type="EMBL" id="PIC13093.1"/>
    </source>
</evidence>
<evidence type="ECO:0000313" key="2">
    <source>
        <dbReference type="Proteomes" id="UP000230233"/>
    </source>
</evidence>
<organism evidence="1 2">
    <name type="scientific">Caenorhabditis nigoni</name>
    <dbReference type="NCBI Taxonomy" id="1611254"/>
    <lineage>
        <taxon>Eukaryota</taxon>
        <taxon>Metazoa</taxon>
        <taxon>Ecdysozoa</taxon>
        <taxon>Nematoda</taxon>
        <taxon>Chromadorea</taxon>
        <taxon>Rhabditida</taxon>
        <taxon>Rhabditina</taxon>
        <taxon>Rhabditomorpha</taxon>
        <taxon>Rhabditoidea</taxon>
        <taxon>Rhabditidae</taxon>
        <taxon>Peloderinae</taxon>
        <taxon>Caenorhabditis</taxon>
    </lineage>
</organism>